<organism evidence="3 4">
    <name type="scientific">Pseudaminobacter salicylatoxidans</name>
    <dbReference type="NCBI Taxonomy" id="93369"/>
    <lineage>
        <taxon>Bacteria</taxon>
        <taxon>Pseudomonadati</taxon>
        <taxon>Pseudomonadota</taxon>
        <taxon>Alphaproteobacteria</taxon>
        <taxon>Hyphomicrobiales</taxon>
        <taxon>Phyllobacteriaceae</taxon>
        <taxon>Pseudaminobacter</taxon>
    </lineage>
</organism>
<evidence type="ECO:0000313" key="4">
    <source>
        <dbReference type="Proteomes" id="UP000245396"/>
    </source>
</evidence>
<dbReference type="InterPro" id="IPR014567">
    <property type="entry name" value="UCP031900"/>
</dbReference>
<dbReference type="InterPro" id="IPR027372">
    <property type="entry name" value="Phytase-like_dom"/>
</dbReference>
<dbReference type="EMBL" id="QGGG01000004">
    <property type="protein sequence ID" value="PWJ84834.1"/>
    <property type="molecule type" value="Genomic_DNA"/>
</dbReference>
<dbReference type="Pfam" id="PF13449">
    <property type="entry name" value="Phytase-like"/>
    <property type="match status" value="1"/>
</dbReference>
<protein>
    <recommendedName>
        <fullName evidence="2">Phytase-like domain-containing protein</fullName>
    </recommendedName>
</protein>
<gene>
    <name evidence="3" type="ORF">C7441_104101</name>
</gene>
<dbReference type="Proteomes" id="UP000245396">
    <property type="component" value="Unassembled WGS sequence"/>
</dbReference>
<feature type="domain" description="Phytase-like" evidence="2">
    <location>
        <begin position="107"/>
        <end position="358"/>
    </location>
</feature>
<comment type="caution">
    <text evidence="3">The sequence shown here is derived from an EMBL/GenBank/DDBJ whole genome shotgun (WGS) entry which is preliminary data.</text>
</comment>
<evidence type="ECO:0000259" key="2">
    <source>
        <dbReference type="Pfam" id="PF13449"/>
    </source>
</evidence>
<dbReference type="AlphaFoldDB" id="A0A316CRK5"/>
<feature type="region of interest" description="Disordered" evidence="1">
    <location>
        <begin position="1"/>
        <end position="21"/>
    </location>
</feature>
<dbReference type="STRING" id="1192868.GCA_000304395_02695"/>
<proteinExistence type="predicted"/>
<name>A0A316CRK5_PSESE</name>
<reference evidence="3 4" key="1">
    <citation type="submission" date="2018-05" db="EMBL/GenBank/DDBJ databases">
        <title>Genomic Encyclopedia of Type Strains, Phase IV (KMG-IV): sequencing the most valuable type-strain genomes for metagenomic binning, comparative biology and taxonomic classification.</title>
        <authorList>
            <person name="Goeker M."/>
        </authorList>
    </citation>
    <scope>NUCLEOTIDE SEQUENCE [LARGE SCALE GENOMIC DNA]</scope>
    <source>
        <strain evidence="3 4">DSM 6986</strain>
    </source>
</reference>
<sequence length="375" mass="41042">MAKSSSPSPLWGGVRGGDKRPHKPVKAFLCDSACKAAAFARSLLCATVLALPITVVAQPAAQAEPAPIERMEVTTRPITQFEIGRDRTRFGPLEFIGGLEMVSSGRNFGGFSAMRFMTPGKDFIGVADTGFWFFGQVNHDAEQRPSGISDFRMVRMTDEAGSPIDDKWQADAESLAIRDGVATVGFERNHRLVQFHIDPENMQPPLRKLDFLVPKHELRINRGLETVAWSPPGSALTGALVVVSERSLDSKGNVFAAVLSGPEKGVFTVVRHDDFDITDGAFLPNGDLLLLERSFSVLSGVRMRLRRLPADSIGNGKVADGPVLMQAGMNYQIDNMEAMDVWRRADGALIVSLMSDDNQSFLQRSLYLEFSLQGE</sequence>
<evidence type="ECO:0000313" key="3">
    <source>
        <dbReference type="EMBL" id="PWJ84834.1"/>
    </source>
</evidence>
<accession>A0A316CRK5</accession>
<keyword evidence="4" id="KW-1185">Reference proteome</keyword>
<dbReference type="PIRSF" id="PIRSF031900">
    <property type="entry name" value="UCP031900"/>
    <property type="match status" value="1"/>
</dbReference>
<evidence type="ECO:0000256" key="1">
    <source>
        <dbReference type="SAM" id="MobiDB-lite"/>
    </source>
</evidence>